<keyword evidence="1" id="KW-0808">Transferase</keyword>
<keyword evidence="1" id="KW-0548">Nucleotidyltransferase</keyword>
<comment type="caution">
    <text evidence="1">The sequence shown here is derived from an EMBL/GenBank/DDBJ whole genome shotgun (WGS) entry which is preliminary data.</text>
</comment>
<organism evidence="1 2">
    <name type="scientific">Paramuricea clavata</name>
    <name type="common">Red gorgonian</name>
    <name type="synonym">Violescent sea-whip</name>
    <dbReference type="NCBI Taxonomy" id="317549"/>
    <lineage>
        <taxon>Eukaryota</taxon>
        <taxon>Metazoa</taxon>
        <taxon>Cnidaria</taxon>
        <taxon>Anthozoa</taxon>
        <taxon>Octocorallia</taxon>
        <taxon>Malacalcyonacea</taxon>
        <taxon>Plexauridae</taxon>
        <taxon>Paramuricea</taxon>
    </lineage>
</organism>
<dbReference type="OrthoDB" id="6006301at2759"/>
<keyword evidence="2" id="KW-1185">Reference proteome</keyword>
<dbReference type="EMBL" id="CACRXK020006705">
    <property type="protein sequence ID" value="CAB4010187.1"/>
    <property type="molecule type" value="Genomic_DNA"/>
</dbReference>
<name>A0A7D9IPD6_PARCT</name>
<sequence>MKIQNLKSVWEKKDDREEENIELRGKNDARSDLTKTAHFSPFVSTSLQPCLLKDNQNTLEKLCEKQTKEKKPKIQGLLAVLHGLQAEYIAQDDKQYDTSYLPFDEAVEIYFAYQNKVPPFTKADHNNFTYALLHKTWGLCVHIIYVEKLNKRFIVLRPDCCSLEVFFDMLCSSENINAPYGSTDLDAEKVQGIMQTIDTEWDRKVARVLLGSDRSRKEIKELGIDPDNTKQNTAKARFTQFFI</sequence>
<accession>A0A7D9IPD6</accession>
<protein>
    <submittedName>
        <fullName evidence="1">RNA-directed DNA polymerase from transposon X-element</fullName>
    </submittedName>
</protein>
<keyword evidence="1" id="KW-0695">RNA-directed DNA polymerase</keyword>
<reference evidence="1" key="1">
    <citation type="submission" date="2020-04" db="EMBL/GenBank/DDBJ databases">
        <authorList>
            <person name="Alioto T."/>
            <person name="Alioto T."/>
            <person name="Gomez Garrido J."/>
        </authorList>
    </citation>
    <scope>NUCLEOTIDE SEQUENCE</scope>
    <source>
        <strain evidence="1">A484AB</strain>
    </source>
</reference>
<evidence type="ECO:0000313" key="1">
    <source>
        <dbReference type="EMBL" id="CAB4010187.1"/>
    </source>
</evidence>
<dbReference type="AlphaFoldDB" id="A0A7D9IPD6"/>
<dbReference type="Proteomes" id="UP001152795">
    <property type="component" value="Unassembled WGS sequence"/>
</dbReference>
<gene>
    <name evidence="1" type="ORF">PACLA_8A058560</name>
</gene>
<dbReference type="GO" id="GO:0003964">
    <property type="term" value="F:RNA-directed DNA polymerase activity"/>
    <property type="evidence" value="ECO:0007669"/>
    <property type="project" value="UniProtKB-KW"/>
</dbReference>
<evidence type="ECO:0000313" key="2">
    <source>
        <dbReference type="Proteomes" id="UP001152795"/>
    </source>
</evidence>
<proteinExistence type="predicted"/>